<sequence>MRNHRGTRSSLGHQSLRIHAIIPAQIGSRLEVEGGSDLVAFEGKMEPNRIQ</sequence>
<dbReference type="STRING" id="595434.RISK_000091"/>
<accession>A0A0J1BN64</accession>
<evidence type="ECO:0000313" key="1">
    <source>
        <dbReference type="EMBL" id="KLU07912.1"/>
    </source>
</evidence>
<proteinExistence type="predicted"/>
<organism evidence="1 2">
    <name type="scientific">Rhodopirellula islandica</name>
    <dbReference type="NCBI Taxonomy" id="595434"/>
    <lineage>
        <taxon>Bacteria</taxon>
        <taxon>Pseudomonadati</taxon>
        <taxon>Planctomycetota</taxon>
        <taxon>Planctomycetia</taxon>
        <taxon>Pirellulales</taxon>
        <taxon>Pirellulaceae</taxon>
        <taxon>Rhodopirellula</taxon>
    </lineage>
</organism>
<dbReference type="AlphaFoldDB" id="A0A0J1BN64"/>
<name>A0A0J1BN64_RHOIS</name>
<gene>
    <name evidence="1" type="ORF">RISK_000091</name>
</gene>
<dbReference type="Proteomes" id="UP000036367">
    <property type="component" value="Unassembled WGS sequence"/>
</dbReference>
<evidence type="ECO:0000313" key="2">
    <source>
        <dbReference type="Proteomes" id="UP000036367"/>
    </source>
</evidence>
<reference evidence="1" key="1">
    <citation type="submission" date="2015-05" db="EMBL/GenBank/DDBJ databases">
        <title>Permanent draft genome of Rhodopirellula islandicus K833.</title>
        <authorList>
            <person name="Kizina J."/>
            <person name="Richter M."/>
            <person name="Glockner F.O."/>
            <person name="Harder J."/>
        </authorList>
    </citation>
    <scope>NUCLEOTIDE SEQUENCE [LARGE SCALE GENOMIC DNA]</scope>
    <source>
        <strain evidence="1">K833</strain>
    </source>
</reference>
<dbReference type="EMBL" id="LECT01000001">
    <property type="protein sequence ID" value="KLU07912.1"/>
    <property type="molecule type" value="Genomic_DNA"/>
</dbReference>
<keyword evidence="2" id="KW-1185">Reference proteome</keyword>
<dbReference type="PATRIC" id="fig|595434.4.peg.86"/>
<comment type="caution">
    <text evidence="1">The sequence shown here is derived from an EMBL/GenBank/DDBJ whole genome shotgun (WGS) entry which is preliminary data.</text>
</comment>
<protein>
    <submittedName>
        <fullName evidence="1">Uncharacterized protein</fullName>
    </submittedName>
</protein>